<proteinExistence type="predicted"/>
<keyword evidence="3" id="KW-1185">Reference proteome</keyword>
<keyword evidence="1" id="KW-0472">Membrane</keyword>
<feature type="transmembrane region" description="Helical" evidence="1">
    <location>
        <begin position="49"/>
        <end position="69"/>
    </location>
</feature>
<gene>
    <name evidence="2" type="ORF">ACFSQT_02705</name>
</gene>
<keyword evidence="1" id="KW-0812">Transmembrane</keyword>
<evidence type="ECO:0000256" key="1">
    <source>
        <dbReference type="SAM" id="Phobius"/>
    </source>
</evidence>
<dbReference type="PANTHER" id="PTHR30161:SF2">
    <property type="entry name" value="INVASION PROTEIN INVA"/>
    <property type="match status" value="1"/>
</dbReference>
<dbReference type="RefSeq" id="WP_379016938.1">
    <property type="nucleotide sequence ID" value="NZ_JBHUGY010000004.1"/>
</dbReference>
<sequence length="84" mass="9172">MPQADEYRCRAAQRDIDHAEARRLRQQLERESQLFGAMDGAMKFVKGDVIAGIVIILVNLVGGFAVGTLQHDMSLGDAAAPTRC</sequence>
<evidence type="ECO:0000313" key="2">
    <source>
        <dbReference type="EMBL" id="MFD2052076.1"/>
    </source>
</evidence>
<evidence type="ECO:0000313" key="3">
    <source>
        <dbReference type="Proteomes" id="UP001597349"/>
    </source>
</evidence>
<protein>
    <submittedName>
        <fullName evidence="2">FHIPEP family type III secretion protein</fullName>
    </submittedName>
</protein>
<dbReference type="PANTHER" id="PTHR30161">
    <property type="entry name" value="FLAGELLAR EXPORT PROTEIN, MEMBRANE FLHA SUBUNIT-RELATED"/>
    <property type="match status" value="1"/>
</dbReference>
<organism evidence="2 3">
    <name type="scientific">Mesorhizobium calcicola</name>
    <dbReference type="NCBI Taxonomy" id="1300310"/>
    <lineage>
        <taxon>Bacteria</taxon>
        <taxon>Pseudomonadati</taxon>
        <taxon>Pseudomonadota</taxon>
        <taxon>Alphaproteobacteria</taxon>
        <taxon>Hyphomicrobiales</taxon>
        <taxon>Phyllobacteriaceae</taxon>
        <taxon>Mesorhizobium</taxon>
    </lineage>
</organism>
<comment type="caution">
    <text evidence="2">The sequence shown here is derived from an EMBL/GenBank/DDBJ whole genome shotgun (WGS) entry which is preliminary data.</text>
</comment>
<name>A0ABW4W605_9HYPH</name>
<dbReference type="Proteomes" id="UP001597349">
    <property type="component" value="Unassembled WGS sequence"/>
</dbReference>
<dbReference type="EMBL" id="JBHUGY010000004">
    <property type="protein sequence ID" value="MFD2052076.1"/>
    <property type="molecule type" value="Genomic_DNA"/>
</dbReference>
<accession>A0ABW4W605</accession>
<dbReference type="InterPro" id="IPR001712">
    <property type="entry name" value="T3SS_FHIPEP"/>
</dbReference>
<reference evidence="3" key="1">
    <citation type="journal article" date="2019" name="Int. J. Syst. Evol. Microbiol.">
        <title>The Global Catalogue of Microorganisms (GCM) 10K type strain sequencing project: providing services to taxonomists for standard genome sequencing and annotation.</title>
        <authorList>
            <consortium name="The Broad Institute Genomics Platform"/>
            <consortium name="The Broad Institute Genome Sequencing Center for Infectious Disease"/>
            <person name="Wu L."/>
            <person name="Ma J."/>
        </authorList>
    </citation>
    <scope>NUCLEOTIDE SEQUENCE [LARGE SCALE GENOMIC DNA]</scope>
    <source>
        <strain evidence="3">CGMCC 1.16226</strain>
    </source>
</reference>
<keyword evidence="1" id="KW-1133">Transmembrane helix</keyword>
<dbReference type="Pfam" id="PF00771">
    <property type="entry name" value="FHIPEP"/>
    <property type="match status" value="1"/>
</dbReference>